<dbReference type="AlphaFoldDB" id="A0A2I1IQS0"/>
<proteinExistence type="predicted"/>
<gene>
    <name evidence="7" type="ORF">CYJ19_02460</name>
</gene>
<dbReference type="STRING" id="33007.HMPREF3198_02093"/>
<evidence type="ECO:0000256" key="4">
    <source>
        <dbReference type="ARBA" id="ARBA00023139"/>
    </source>
</evidence>
<dbReference type="InterPro" id="IPR050490">
    <property type="entry name" value="Bact_solute-bd_prot1"/>
</dbReference>
<evidence type="ECO:0000256" key="2">
    <source>
        <dbReference type="ARBA" id="ARBA00022729"/>
    </source>
</evidence>
<keyword evidence="1" id="KW-1003">Cell membrane</keyword>
<dbReference type="Gene3D" id="3.40.190.10">
    <property type="entry name" value="Periplasmic binding protein-like II"/>
    <property type="match status" value="1"/>
</dbReference>
<dbReference type="EMBL" id="PKKO01000001">
    <property type="protein sequence ID" value="PKY73465.1"/>
    <property type="molecule type" value="Genomic_DNA"/>
</dbReference>
<evidence type="ECO:0000256" key="5">
    <source>
        <dbReference type="ARBA" id="ARBA00023288"/>
    </source>
</evidence>
<keyword evidence="8" id="KW-1185">Reference proteome</keyword>
<name>A0A2I1IQS0_9ACTO</name>
<comment type="caution">
    <text evidence="7">The sequence shown here is derived from an EMBL/GenBank/DDBJ whole genome shotgun (WGS) entry which is preliminary data.</text>
</comment>
<feature type="chain" id="PRO_5014758889" evidence="6">
    <location>
        <begin position="28"/>
        <end position="462"/>
    </location>
</feature>
<dbReference type="PROSITE" id="PS51257">
    <property type="entry name" value="PROKAR_LIPOPROTEIN"/>
    <property type="match status" value="1"/>
</dbReference>
<reference evidence="7 8" key="1">
    <citation type="submission" date="2017-12" db="EMBL/GenBank/DDBJ databases">
        <title>Phylogenetic diversity of female urinary microbiome.</title>
        <authorList>
            <person name="Thomas-White K."/>
            <person name="Wolfe A.J."/>
        </authorList>
    </citation>
    <scope>NUCLEOTIDE SEQUENCE [LARGE SCALE GENOMIC DNA]</scope>
    <source>
        <strain evidence="7 8">UMB0402</strain>
    </source>
</reference>
<dbReference type="PANTHER" id="PTHR43649:SF33">
    <property type="entry name" value="POLYGALACTURONAN_RHAMNOGALACTURONAN-BINDING PROTEIN YTCQ"/>
    <property type="match status" value="1"/>
</dbReference>
<protein>
    <submittedName>
        <fullName evidence="7">ABC transporter substrate-binding protein</fullName>
    </submittedName>
</protein>
<dbReference type="RefSeq" id="WP_024332181.1">
    <property type="nucleotide sequence ID" value="NZ_JASOXK010000010.1"/>
</dbReference>
<dbReference type="Pfam" id="PF01547">
    <property type="entry name" value="SBP_bac_1"/>
    <property type="match status" value="1"/>
</dbReference>
<dbReference type="PANTHER" id="PTHR43649">
    <property type="entry name" value="ARABINOSE-BINDING PROTEIN-RELATED"/>
    <property type="match status" value="1"/>
</dbReference>
<evidence type="ECO:0000256" key="1">
    <source>
        <dbReference type="ARBA" id="ARBA00022475"/>
    </source>
</evidence>
<sequence>MTRMRSLLRFAALAAVAPLAITGCSNANNNAQTKDGQIPKPSVQCEVPKANIDDSKVDTAKAKGQITFMTQGLQADFREFFEKQIAAFEKDNPGTKIKWTDIPGDAEFDQVISTQAQGCKMADVVNVPSTTILALSKRNLFLDYDVKAPGIGDKFVPSIWNSINLGANEHHTALPWYFGPFVNTYNKKIFKDAGLDPEKSPATMTERFEDAHKIAKAKTGAFAIYGNASWYLNAEWQGMGVKMMNDDSTEFTFAKDKNAKEWVDQMAKLYKEGGISPDSLTGDPDPSKDYNNGSLAFGTPNASFLRSVKDSNPGVYKNTGVSKFPRNKGQKPIYEGQFIGVSVTTKNTPLAVKWAEHITSAEQELAWTRDGGAIIFPAATEALEKIAKEPPANNSDPVFAQAYKIAAEDAQKAEAVMSSFYLTGKVQSTLVDNVNQAIRGEVSSQDALDKAQKQMNKLLKQL</sequence>
<evidence type="ECO:0000256" key="6">
    <source>
        <dbReference type="SAM" id="SignalP"/>
    </source>
</evidence>
<keyword evidence="4" id="KW-0564">Palmitate</keyword>
<dbReference type="Proteomes" id="UP000235122">
    <property type="component" value="Unassembled WGS sequence"/>
</dbReference>
<evidence type="ECO:0000256" key="3">
    <source>
        <dbReference type="ARBA" id="ARBA00023136"/>
    </source>
</evidence>
<accession>A0A2I1IQS0</accession>
<evidence type="ECO:0000313" key="8">
    <source>
        <dbReference type="Proteomes" id="UP000235122"/>
    </source>
</evidence>
<feature type="signal peptide" evidence="6">
    <location>
        <begin position="1"/>
        <end position="27"/>
    </location>
</feature>
<keyword evidence="5" id="KW-0449">Lipoprotein</keyword>
<dbReference type="InterPro" id="IPR006059">
    <property type="entry name" value="SBP"/>
</dbReference>
<evidence type="ECO:0000313" key="7">
    <source>
        <dbReference type="EMBL" id="PKY73465.1"/>
    </source>
</evidence>
<dbReference type="SUPFAM" id="SSF53850">
    <property type="entry name" value="Periplasmic binding protein-like II"/>
    <property type="match status" value="1"/>
</dbReference>
<dbReference type="GeneID" id="35866494"/>
<organism evidence="7 8">
    <name type="scientific">Winkia neuii</name>
    <dbReference type="NCBI Taxonomy" id="33007"/>
    <lineage>
        <taxon>Bacteria</taxon>
        <taxon>Bacillati</taxon>
        <taxon>Actinomycetota</taxon>
        <taxon>Actinomycetes</taxon>
        <taxon>Actinomycetales</taxon>
        <taxon>Actinomycetaceae</taxon>
        <taxon>Winkia</taxon>
    </lineage>
</organism>
<keyword evidence="2 6" id="KW-0732">Signal</keyword>
<keyword evidence="3" id="KW-0472">Membrane</keyword>